<proteinExistence type="evidence at transcript level"/>
<dbReference type="PANTHER" id="PTHR31649:SF1">
    <property type="entry name" value="FARNESOIC ACID O-METHYL TRANSFERASE DOMAIN-CONTAINING PROTEIN"/>
    <property type="match status" value="1"/>
</dbReference>
<dbReference type="InterPro" id="IPR006616">
    <property type="entry name" value="DM9_repeat"/>
</dbReference>
<evidence type="ECO:0000313" key="1">
    <source>
        <dbReference type="EMBL" id="CAB3262865.1"/>
    </source>
</evidence>
<dbReference type="PANTHER" id="PTHR31649">
    <property type="entry name" value="AGAP009604-PA"/>
    <property type="match status" value="1"/>
</dbReference>
<reference evidence="1" key="1">
    <citation type="submission" date="2020-04" db="EMBL/GenBank/DDBJ databases">
        <authorList>
            <person name="Neveu A P."/>
        </authorList>
    </citation>
    <scope>NUCLEOTIDE SEQUENCE</scope>
    <source>
        <tissue evidence="1">Whole embryo</tissue>
    </source>
</reference>
<dbReference type="GO" id="GO:0016567">
    <property type="term" value="P:protein ubiquitination"/>
    <property type="evidence" value="ECO:0007669"/>
    <property type="project" value="UniProtKB-UniPathway"/>
</dbReference>
<dbReference type="SMART" id="SM00696">
    <property type="entry name" value="DM9"/>
    <property type="match status" value="2"/>
</dbReference>
<dbReference type="EMBL" id="LR787003">
    <property type="protein sequence ID" value="CAB3262865.1"/>
    <property type="molecule type" value="mRNA"/>
</dbReference>
<gene>
    <name evidence="1" type="primary">LOC100184299-001</name>
</gene>
<sequence length="250" mass="28374">MLHCGRWTMIESDQFSGLTTVPTSSISWEEGEDGYIPDGAVVGGKTLTEETTYIGRTRLVENRNELTPGVIIPSEKCLLVPYGTGVRSASKYEVLVGSNHDYLQWIPCHGGNVPNNSVIGGMDCSYLEPLYIGRTMGSLEQGRTWRGRRLELSDRLGNTQIPGKVHQTHKCLYVPFMEKEYLFRHYEVLAFKESPASLKALSKHSIRQGLSQNYPHEFAEQDCEVQMKLIDQLQLPEKLKEYCKLDFMQH</sequence>
<name>A0A6F9DIY2_9ASCI</name>
<protein>
    <submittedName>
        <fullName evidence="1">Uncharacterized protein LOC100184299</fullName>
    </submittedName>
</protein>
<dbReference type="AlphaFoldDB" id="A0A6F9DIY2"/>
<dbReference type="Pfam" id="PF11901">
    <property type="entry name" value="DM9"/>
    <property type="match status" value="1"/>
</dbReference>
<accession>A0A6F9DIY2</accession>
<dbReference type="UniPathway" id="UPA00143"/>
<organism evidence="1">
    <name type="scientific">Phallusia mammillata</name>
    <dbReference type="NCBI Taxonomy" id="59560"/>
    <lineage>
        <taxon>Eukaryota</taxon>
        <taxon>Metazoa</taxon>
        <taxon>Chordata</taxon>
        <taxon>Tunicata</taxon>
        <taxon>Ascidiacea</taxon>
        <taxon>Phlebobranchia</taxon>
        <taxon>Ascidiidae</taxon>
        <taxon>Phallusia</taxon>
    </lineage>
</organism>